<dbReference type="PANTHER" id="PTHR43173">
    <property type="entry name" value="ABC1 FAMILY PROTEIN"/>
    <property type="match status" value="1"/>
</dbReference>
<dbReference type="AlphaFoldDB" id="A0A367K6T1"/>
<dbReference type="InterPro" id="IPR004147">
    <property type="entry name" value="ABC1_dom"/>
</dbReference>
<dbReference type="STRING" id="86630.A0A367K6T1"/>
<dbReference type="Gene3D" id="1.10.510.10">
    <property type="entry name" value="Transferase(Phosphotransferase) domain 1"/>
    <property type="match status" value="1"/>
</dbReference>
<protein>
    <recommendedName>
        <fullName evidence="2">ABC1 atypical kinase-like domain-containing protein</fullName>
    </recommendedName>
</protein>
<evidence type="ECO:0000313" key="3">
    <source>
        <dbReference type="EMBL" id="RCH97880.1"/>
    </source>
</evidence>
<proteinExistence type="inferred from homology"/>
<organism evidence="3 4">
    <name type="scientific">Rhizopus azygosporus</name>
    <name type="common">Rhizopus microsporus var. azygosporus</name>
    <dbReference type="NCBI Taxonomy" id="86630"/>
    <lineage>
        <taxon>Eukaryota</taxon>
        <taxon>Fungi</taxon>
        <taxon>Fungi incertae sedis</taxon>
        <taxon>Mucoromycota</taxon>
        <taxon>Mucoromycotina</taxon>
        <taxon>Mucoromycetes</taxon>
        <taxon>Mucorales</taxon>
        <taxon>Mucorineae</taxon>
        <taxon>Rhizopodaceae</taxon>
        <taxon>Rhizopus</taxon>
    </lineage>
</organism>
<comment type="caution">
    <text evidence="3">The sequence shown here is derived from an EMBL/GenBank/DDBJ whole genome shotgun (WGS) entry which is preliminary data.</text>
</comment>
<dbReference type="InterPro" id="IPR051130">
    <property type="entry name" value="Mito_struct-func_regulator"/>
</dbReference>
<reference evidence="3 4" key="1">
    <citation type="journal article" date="2018" name="G3 (Bethesda)">
        <title>Phylogenetic and Phylogenomic Definition of Rhizopus Species.</title>
        <authorList>
            <person name="Gryganskyi A.P."/>
            <person name="Golan J."/>
            <person name="Dolatabadi S."/>
            <person name="Mondo S."/>
            <person name="Robb S."/>
            <person name="Idnurm A."/>
            <person name="Muszewska A."/>
            <person name="Steczkiewicz K."/>
            <person name="Masonjones S."/>
            <person name="Liao H.L."/>
            <person name="Gajdeczka M.T."/>
            <person name="Anike F."/>
            <person name="Vuek A."/>
            <person name="Anishchenko I.M."/>
            <person name="Voigt K."/>
            <person name="de Hoog G.S."/>
            <person name="Smith M.E."/>
            <person name="Heitman J."/>
            <person name="Vilgalys R."/>
            <person name="Stajich J.E."/>
        </authorList>
    </citation>
    <scope>NUCLEOTIDE SEQUENCE [LARGE SCALE GENOMIC DNA]</scope>
    <source>
        <strain evidence="3 4">CBS 357.93</strain>
    </source>
</reference>
<dbReference type="PANTHER" id="PTHR43173:SF37">
    <property type="entry name" value="ABC1 FAMILY PROTEIN C10F6.14C"/>
    <property type="match status" value="1"/>
</dbReference>
<evidence type="ECO:0000256" key="1">
    <source>
        <dbReference type="ARBA" id="ARBA00009670"/>
    </source>
</evidence>
<evidence type="ECO:0000259" key="2">
    <source>
        <dbReference type="Pfam" id="PF03109"/>
    </source>
</evidence>
<dbReference type="CDD" id="cd13969">
    <property type="entry name" value="ADCK1-like"/>
    <property type="match status" value="1"/>
</dbReference>
<dbReference type="InterPro" id="IPR045307">
    <property type="entry name" value="ADCK1_dom"/>
</dbReference>
<dbReference type="InterPro" id="IPR011009">
    <property type="entry name" value="Kinase-like_dom_sf"/>
</dbReference>
<sequence length="573" mass="66617">MIHYLTRLSRPTRATLSAGLFGLGLYTYDSCSEAQVLTRNVRTFYNGIALAVDYKLNFKPGPTEADNQRIEALHERVANRIFDVFEKNGGLYIKIGQVIGTQAAVLPPAYHRRARKLFDAAPAVSFNSVERVFMEDFNGMHPSQVFAEFEMTPVASASIAQVHKARLKNGDVVAVKIQKPTIQKQMNWDLRAFRILLRVYEYLFELPLAWSSDYIEKHMRMEADFQTEARNAKKAWEHIQQEKSLKDKVYIPKVYDEYSSKRVLVCEWVDGIQLTDTKSLKSKGLDYKEAMKISIEAFASQIFRSGFVHGDPHPGNVLVRHNPKNKRQVQVILIDHGLYIQESEVFRQEYCQLWEALFMLDIPRMTEICEKWGIHDANMFASITLQRPFSGKKAVDQEIDVKEMYEMQAHMKERIKHFLSDQELFPRELIFISRNMNIVRANNKAVGSPVNRLNVMARWAVQCTNEKGSWLSWRSILFETTLLLMNVGFWLVRVRDQFNRLFFGSNAKGLEDILDERMKDEMYRQFGIKVDPSIDDCSLYDVELWQVKHCLSLTFGREIERLYQTVVLFCKHA</sequence>
<dbReference type="SUPFAM" id="SSF56112">
    <property type="entry name" value="Protein kinase-like (PK-like)"/>
    <property type="match status" value="1"/>
</dbReference>
<dbReference type="OrthoDB" id="427480at2759"/>
<keyword evidence="4" id="KW-1185">Reference proteome</keyword>
<dbReference type="Pfam" id="PF03109">
    <property type="entry name" value="ABC1"/>
    <property type="match status" value="1"/>
</dbReference>
<gene>
    <name evidence="3" type="ORF">CU097_013114</name>
</gene>
<evidence type="ECO:0000313" key="4">
    <source>
        <dbReference type="Proteomes" id="UP000252139"/>
    </source>
</evidence>
<dbReference type="EMBL" id="PJQL01000241">
    <property type="protein sequence ID" value="RCH97880.1"/>
    <property type="molecule type" value="Genomic_DNA"/>
</dbReference>
<name>A0A367K6T1_RHIAZ</name>
<feature type="domain" description="ABC1 atypical kinase-like" evidence="2">
    <location>
        <begin position="116"/>
        <end position="367"/>
    </location>
</feature>
<accession>A0A367K6T1</accession>
<dbReference type="Proteomes" id="UP000252139">
    <property type="component" value="Unassembled WGS sequence"/>
</dbReference>
<comment type="similarity">
    <text evidence="1">Belongs to the protein kinase superfamily. ADCK protein kinase family.</text>
</comment>